<evidence type="ECO:0000256" key="2">
    <source>
        <dbReference type="SAM" id="MobiDB-lite"/>
    </source>
</evidence>
<comment type="similarity">
    <text evidence="1">Belongs to the ROK (NagC/XylR) family.</text>
</comment>
<protein>
    <submittedName>
        <fullName evidence="3">ROK family protein</fullName>
    </submittedName>
</protein>
<proteinExistence type="inferred from homology"/>
<dbReference type="PANTHER" id="PTHR18964">
    <property type="entry name" value="ROK (REPRESSOR, ORF, KINASE) FAMILY"/>
    <property type="match status" value="1"/>
</dbReference>
<gene>
    <name evidence="3" type="ORF">H9L10_00470</name>
</gene>
<name>A0A7G9R5F3_9MICO</name>
<dbReference type="Gene3D" id="3.30.420.40">
    <property type="match status" value="2"/>
</dbReference>
<dbReference type="EMBL" id="CP060712">
    <property type="protein sequence ID" value="QNN50828.1"/>
    <property type="molecule type" value="Genomic_DNA"/>
</dbReference>
<evidence type="ECO:0000313" key="3">
    <source>
        <dbReference type="EMBL" id="QNN50828.1"/>
    </source>
</evidence>
<dbReference type="Pfam" id="PF00480">
    <property type="entry name" value="ROK"/>
    <property type="match status" value="1"/>
</dbReference>
<dbReference type="KEGG" id="pei:H9L10_00470"/>
<evidence type="ECO:0000256" key="1">
    <source>
        <dbReference type="ARBA" id="ARBA00006479"/>
    </source>
</evidence>
<dbReference type="SUPFAM" id="SSF46785">
    <property type="entry name" value="Winged helix' DNA-binding domain"/>
    <property type="match status" value="1"/>
</dbReference>
<keyword evidence="4" id="KW-1185">Reference proteome</keyword>
<dbReference type="InterPro" id="IPR000600">
    <property type="entry name" value="ROK"/>
</dbReference>
<evidence type="ECO:0000313" key="4">
    <source>
        <dbReference type="Proteomes" id="UP000515976"/>
    </source>
</evidence>
<feature type="region of interest" description="Disordered" evidence="2">
    <location>
        <begin position="1"/>
        <end position="24"/>
    </location>
</feature>
<dbReference type="PANTHER" id="PTHR18964:SF149">
    <property type="entry name" value="BIFUNCTIONAL UDP-N-ACETYLGLUCOSAMINE 2-EPIMERASE_N-ACETYLMANNOSAMINE KINASE"/>
    <property type="match status" value="1"/>
</dbReference>
<dbReference type="SUPFAM" id="SSF53067">
    <property type="entry name" value="Actin-like ATPase domain"/>
    <property type="match status" value="2"/>
</dbReference>
<dbReference type="InterPro" id="IPR036388">
    <property type="entry name" value="WH-like_DNA-bd_sf"/>
</dbReference>
<dbReference type="Proteomes" id="UP000515976">
    <property type="component" value="Chromosome"/>
</dbReference>
<dbReference type="InterPro" id="IPR036390">
    <property type="entry name" value="WH_DNA-bd_sf"/>
</dbReference>
<reference evidence="3 4" key="1">
    <citation type="submission" date="2020-08" db="EMBL/GenBank/DDBJ databases">
        <title>Genome sequence of Phycicoccus endophyticus JCM 31784T.</title>
        <authorList>
            <person name="Hyun D.-W."/>
            <person name="Bae J.-W."/>
        </authorList>
    </citation>
    <scope>NUCLEOTIDE SEQUENCE [LARGE SCALE GENOMIC DNA]</scope>
    <source>
        <strain evidence="3 4">JCM 31784</strain>
    </source>
</reference>
<dbReference type="AlphaFoldDB" id="A0A7G9R5F3"/>
<dbReference type="InterPro" id="IPR043129">
    <property type="entry name" value="ATPase_NBD"/>
</dbReference>
<accession>A0A7G9R5F3</accession>
<organism evidence="3 4">
    <name type="scientific">Phycicoccus endophyticus</name>
    <dbReference type="NCBI Taxonomy" id="1690220"/>
    <lineage>
        <taxon>Bacteria</taxon>
        <taxon>Bacillati</taxon>
        <taxon>Actinomycetota</taxon>
        <taxon>Actinomycetes</taxon>
        <taxon>Micrococcales</taxon>
        <taxon>Intrasporangiaceae</taxon>
        <taxon>Phycicoccus</taxon>
    </lineage>
</organism>
<sequence>MKLIRRPGYGQDVSRPTRGGAPSPVAVDAGGVRAVNLARVLSAALACPTPPTRADLALATATTRATAARLVDDLLAGGLLEELGAQAGRPRGPGRPGTPLGPGSTLGALGLQVDVDRVAAVVVDLTGAVRAERVEDDDLRGSRPAPVLRRLARLAHRALADAPDVLVVGARLALPGIVADDGVLLRAPNLGWSDVPVAELLPDLPGLAAVAVGNEAELAAVPISFAAPGRPGTHRDFVYLSGSTGIGGAVVLDGHPVRGRHGWAGEVGHVTVDPAGPACACGSTGCLEQYAGARALAAAAGLPETTRTSEVARRATAGDARAREAVERAAAGLGIALSAVVNVLDVPVIVLGGHLRELGELVRPTLERTLGRRVLSAAWVTPVVEVAPERPVAAALGAAYVELHRLVADPGPWLEGRTAAAVPSGG</sequence>
<dbReference type="Gene3D" id="1.10.10.10">
    <property type="entry name" value="Winged helix-like DNA-binding domain superfamily/Winged helix DNA-binding domain"/>
    <property type="match status" value="1"/>
</dbReference>